<evidence type="ECO:0000256" key="10">
    <source>
        <dbReference type="PROSITE-ProRule" id="PRU10141"/>
    </source>
</evidence>
<dbReference type="PANTHER" id="PTHR48012:SF10">
    <property type="entry name" value="FI20177P1"/>
    <property type="match status" value="1"/>
</dbReference>
<dbReference type="EMBL" id="JBGBPQ010000011">
    <property type="protein sequence ID" value="KAL1515503.1"/>
    <property type="molecule type" value="Genomic_DNA"/>
</dbReference>
<accession>A0AB34J822</accession>
<feature type="region of interest" description="Disordered" evidence="11">
    <location>
        <begin position="436"/>
        <end position="461"/>
    </location>
</feature>
<evidence type="ECO:0000256" key="2">
    <source>
        <dbReference type="ARBA" id="ARBA00012513"/>
    </source>
</evidence>
<feature type="domain" description="Protein kinase" evidence="12">
    <location>
        <begin position="156"/>
        <end position="414"/>
    </location>
</feature>
<feature type="compositionally biased region" description="Polar residues" evidence="11">
    <location>
        <begin position="104"/>
        <end position="123"/>
    </location>
</feature>
<evidence type="ECO:0000256" key="11">
    <source>
        <dbReference type="SAM" id="MobiDB-lite"/>
    </source>
</evidence>
<evidence type="ECO:0000256" key="3">
    <source>
        <dbReference type="ARBA" id="ARBA00022527"/>
    </source>
</evidence>
<dbReference type="InterPro" id="IPR050629">
    <property type="entry name" value="STE20/SPS1-PAK"/>
</dbReference>
<dbReference type="InterPro" id="IPR000719">
    <property type="entry name" value="Prot_kinase_dom"/>
</dbReference>
<dbReference type="InterPro" id="IPR011990">
    <property type="entry name" value="TPR-like_helical_dom_sf"/>
</dbReference>
<dbReference type="Pfam" id="PF00069">
    <property type="entry name" value="Pkinase"/>
    <property type="match status" value="1"/>
</dbReference>
<keyword evidence="6" id="KW-0418">Kinase</keyword>
<keyword evidence="3" id="KW-0723">Serine/threonine-protein kinase</keyword>
<organism evidence="13 14">
    <name type="scientific">Prymnesium parvum</name>
    <name type="common">Toxic golden alga</name>
    <dbReference type="NCBI Taxonomy" id="97485"/>
    <lineage>
        <taxon>Eukaryota</taxon>
        <taxon>Haptista</taxon>
        <taxon>Haptophyta</taxon>
        <taxon>Prymnesiophyceae</taxon>
        <taxon>Prymnesiales</taxon>
        <taxon>Prymnesiaceae</taxon>
        <taxon>Prymnesium</taxon>
    </lineage>
</organism>
<dbReference type="PROSITE" id="PS50011">
    <property type="entry name" value="PROTEIN_KINASE_DOM"/>
    <property type="match status" value="1"/>
</dbReference>
<dbReference type="Pfam" id="PF02825">
    <property type="entry name" value="WWE"/>
    <property type="match status" value="1"/>
</dbReference>
<dbReference type="Proteomes" id="UP001515480">
    <property type="component" value="Unassembled WGS sequence"/>
</dbReference>
<dbReference type="AlphaFoldDB" id="A0AB34J822"/>
<dbReference type="Gene3D" id="1.10.510.10">
    <property type="entry name" value="Transferase(Phosphotransferase) domain 1"/>
    <property type="match status" value="1"/>
</dbReference>
<proteinExistence type="inferred from homology"/>
<evidence type="ECO:0000256" key="5">
    <source>
        <dbReference type="ARBA" id="ARBA00022741"/>
    </source>
</evidence>
<comment type="caution">
    <text evidence="13">The sequence shown here is derived from an EMBL/GenBank/DDBJ whole genome shotgun (WGS) entry which is preliminary data.</text>
</comment>
<name>A0AB34J822_PRYPA</name>
<evidence type="ECO:0000256" key="7">
    <source>
        <dbReference type="ARBA" id="ARBA00022840"/>
    </source>
</evidence>
<feature type="binding site" evidence="10">
    <location>
        <position position="184"/>
    </location>
    <ligand>
        <name>ATP</name>
        <dbReference type="ChEBI" id="CHEBI:30616"/>
    </ligand>
</feature>
<feature type="compositionally biased region" description="Acidic residues" evidence="11">
    <location>
        <begin position="789"/>
        <end position="800"/>
    </location>
</feature>
<feature type="compositionally biased region" description="Basic and acidic residues" evidence="11">
    <location>
        <begin position="91"/>
        <end position="102"/>
    </location>
</feature>
<keyword evidence="5 10" id="KW-0547">Nucleotide-binding</keyword>
<dbReference type="SUPFAM" id="SSF117839">
    <property type="entry name" value="WWE domain"/>
    <property type="match status" value="1"/>
</dbReference>
<feature type="compositionally biased region" description="Polar residues" evidence="11">
    <location>
        <begin position="742"/>
        <end position="752"/>
    </location>
</feature>
<evidence type="ECO:0000256" key="8">
    <source>
        <dbReference type="ARBA" id="ARBA00047899"/>
    </source>
</evidence>
<dbReference type="GO" id="GO:0004674">
    <property type="term" value="F:protein serine/threonine kinase activity"/>
    <property type="evidence" value="ECO:0007669"/>
    <property type="project" value="UniProtKB-KW"/>
</dbReference>
<sequence>MAEELNAQGLQANEQGNTAHAFELFLAAHKLEPERVSYLISAANMALKSKQFAKAMELYTMARDLNLTGKQAYMVRTRLAEAAARNAEAEWERARAAEREAAESDQTTSASRPSADEGSSPSTLIAPASERESICVQQAQPWEEGAAGGRDAIGELRLVSKLGQGSYGAVWKAQTRGGDPVAVKIVPLQERTDAVQAELQREIDLLESFRHENIVNFLRALRNPLASEVWVVMELCSLGSFVRIMEIVGPLPEHEVEAVCHPVLCGLRYLHDEKHTIHRDIKAANVLLTADGQVKLADFGVATTTEGLQHTIIGTPHWMAPEVITGDGHDCRADVWSLGVMVIELRQGRPPHASIFNPLAAMFRIVSGPPPELASQSSHSDRLVGFVRITASKDAQEKARPSCSELLSKPAGFASMPRQDILLALCQRAQTAESAAAAQGVPMDSDSPREQQSEEAVEPVKPAEVEVAVASDTAMYFTAVETQSATMVGTMQLSSEKDGCDEEPAWKRSDWAGRIVGQHKACSADSSKAKRETVAGGAGGQGGAVKDGGPGACTSIALPSAHTPQYVWEFAVETSGSRAPPREAIHTWTRYSERECQDLEQAFERGDSHCTLSHLSQGQPATSVVEFDRTNIHSPRHVQLETAGVRHVRRTRAGQEDSDDLVEKLSLQTASFLRMQHAEREAEILNAAEIKTMAERWREAREERVYESSTADGQLTRTVSLLSTGRSFTPSKVKPKPPLCRGSSSPVASESIVNPLLHRDSSSRSSSGGIKPTKRRSSRFFHGAKTLGDDEVGDDSEPSL</sequence>
<dbReference type="InterPro" id="IPR004170">
    <property type="entry name" value="WWE_dom"/>
</dbReference>
<protein>
    <recommendedName>
        <fullName evidence="2">non-specific serine/threonine protein kinase</fullName>
        <ecNumber evidence="2">2.7.11.1</ecNumber>
    </recommendedName>
</protein>
<dbReference type="InterPro" id="IPR011009">
    <property type="entry name" value="Kinase-like_dom_sf"/>
</dbReference>
<reference evidence="13 14" key="1">
    <citation type="journal article" date="2024" name="Science">
        <title>Giant polyketide synthase enzymes in the biosynthesis of giant marine polyether toxins.</title>
        <authorList>
            <person name="Fallon T.R."/>
            <person name="Shende V.V."/>
            <person name="Wierzbicki I.H."/>
            <person name="Pendleton A.L."/>
            <person name="Watervoot N.F."/>
            <person name="Auber R.P."/>
            <person name="Gonzalez D.J."/>
            <person name="Wisecaver J.H."/>
            <person name="Moore B.S."/>
        </authorList>
    </citation>
    <scope>NUCLEOTIDE SEQUENCE [LARGE SCALE GENOMIC DNA]</scope>
    <source>
        <strain evidence="13 14">12B1</strain>
    </source>
</reference>
<keyword evidence="14" id="KW-1185">Reference proteome</keyword>
<keyword evidence="7 10" id="KW-0067">ATP-binding</keyword>
<gene>
    <name evidence="13" type="ORF">AB1Y20_002126</name>
</gene>
<comment type="similarity">
    <text evidence="1">Belongs to the protein kinase superfamily. STE Ser/Thr protein kinase family. STE20 subfamily.</text>
</comment>
<evidence type="ECO:0000256" key="6">
    <source>
        <dbReference type="ARBA" id="ARBA00022777"/>
    </source>
</evidence>
<dbReference type="SUPFAM" id="SSF56112">
    <property type="entry name" value="Protein kinase-like (PK-like)"/>
    <property type="match status" value="1"/>
</dbReference>
<dbReference type="InterPro" id="IPR037197">
    <property type="entry name" value="WWE_dom_sf"/>
</dbReference>
<dbReference type="InterPro" id="IPR017441">
    <property type="entry name" value="Protein_kinase_ATP_BS"/>
</dbReference>
<comment type="catalytic activity">
    <reaction evidence="8">
        <text>L-threonyl-[protein] + ATP = O-phospho-L-threonyl-[protein] + ADP + H(+)</text>
        <dbReference type="Rhea" id="RHEA:46608"/>
        <dbReference type="Rhea" id="RHEA-COMP:11060"/>
        <dbReference type="Rhea" id="RHEA-COMP:11605"/>
        <dbReference type="ChEBI" id="CHEBI:15378"/>
        <dbReference type="ChEBI" id="CHEBI:30013"/>
        <dbReference type="ChEBI" id="CHEBI:30616"/>
        <dbReference type="ChEBI" id="CHEBI:61977"/>
        <dbReference type="ChEBI" id="CHEBI:456216"/>
        <dbReference type="EC" id="2.7.11.1"/>
    </reaction>
</comment>
<comment type="catalytic activity">
    <reaction evidence="9">
        <text>L-seryl-[protein] + ATP = O-phospho-L-seryl-[protein] + ADP + H(+)</text>
        <dbReference type="Rhea" id="RHEA:17989"/>
        <dbReference type="Rhea" id="RHEA-COMP:9863"/>
        <dbReference type="Rhea" id="RHEA-COMP:11604"/>
        <dbReference type="ChEBI" id="CHEBI:15378"/>
        <dbReference type="ChEBI" id="CHEBI:29999"/>
        <dbReference type="ChEBI" id="CHEBI:30616"/>
        <dbReference type="ChEBI" id="CHEBI:83421"/>
        <dbReference type="ChEBI" id="CHEBI:456216"/>
        <dbReference type="EC" id="2.7.11.1"/>
    </reaction>
</comment>
<evidence type="ECO:0000313" key="14">
    <source>
        <dbReference type="Proteomes" id="UP001515480"/>
    </source>
</evidence>
<keyword evidence="4" id="KW-0808">Transferase</keyword>
<evidence type="ECO:0000256" key="1">
    <source>
        <dbReference type="ARBA" id="ARBA00008874"/>
    </source>
</evidence>
<evidence type="ECO:0000259" key="12">
    <source>
        <dbReference type="PROSITE" id="PS50011"/>
    </source>
</evidence>
<evidence type="ECO:0000313" key="13">
    <source>
        <dbReference type="EMBL" id="KAL1515503.1"/>
    </source>
</evidence>
<evidence type="ECO:0000256" key="4">
    <source>
        <dbReference type="ARBA" id="ARBA00022679"/>
    </source>
</evidence>
<feature type="region of interest" description="Disordered" evidence="11">
    <location>
        <begin position="91"/>
        <end position="124"/>
    </location>
</feature>
<dbReference type="SMART" id="SM00220">
    <property type="entry name" value="S_TKc"/>
    <property type="match status" value="1"/>
</dbReference>
<evidence type="ECO:0000256" key="9">
    <source>
        <dbReference type="ARBA" id="ARBA00048679"/>
    </source>
</evidence>
<dbReference type="GO" id="GO:0005524">
    <property type="term" value="F:ATP binding"/>
    <property type="evidence" value="ECO:0007669"/>
    <property type="project" value="UniProtKB-UniRule"/>
</dbReference>
<dbReference type="SUPFAM" id="SSF48452">
    <property type="entry name" value="TPR-like"/>
    <property type="match status" value="1"/>
</dbReference>
<feature type="region of interest" description="Disordered" evidence="11">
    <location>
        <begin position="726"/>
        <end position="800"/>
    </location>
</feature>
<dbReference type="GO" id="GO:0005737">
    <property type="term" value="C:cytoplasm"/>
    <property type="evidence" value="ECO:0007669"/>
    <property type="project" value="TreeGrafter"/>
</dbReference>
<dbReference type="PANTHER" id="PTHR48012">
    <property type="entry name" value="STERILE20-LIKE KINASE, ISOFORM B-RELATED"/>
    <property type="match status" value="1"/>
</dbReference>
<dbReference type="Gene3D" id="1.25.40.10">
    <property type="entry name" value="Tetratricopeptide repeat domain"/>
    <property type="match status" value="1"/>
</dbReference>
<dbReference type="EC" id="2.7.11.1" evidence="2"/>
<dbReference type="PROSITE" id="PS00107">
    <property type="entry name" value="PROTEIN_KINASE_ATP"/>
    <property type="match status" value="1"/>
</dbReference>
<dbReference type="Gene3D" id="3.30.720.50">
    <property type="match status" value="1"/>
</dbReference>